<evidence type="ECO:0000313" key="1">
    <source>
        <dbReference type="EMBL" id="MFC7338684.1"/>
    </source>
</evidence>
<evidence type="ECO:0008006" key="3">
    <source>
        <dbReference type="Google" id="ProtNLM"/>
    </source>
</evidence>
<sequence length="265" mass="29315">MLIRALCLLLIVLPYSPLKAKDPLSLDRIVVIGASVSRGFTESEPFGGEKSKLLRFDRYLDAALRAPHGKIVNDSNHLFFVSPEKESAKQLERLRHRKPTLVIGIDYLFWYLYGYPENTGDRLELFDRGLESLSKIEVPLIIGDIPDASASIGHMLARAMVPDAETRSEANRRLAAWAAKRPQVSVISLSSFLRSCEANAAITVGPLSLKQGSTRELLQADRLHPTPMGCATLALAVFASFDGDDLKPDQIVWNPAEILRLIPVD</sequence>
<protein>
    <recommendedName>
        <fullName evidence="3">SGNH/GDSL hydrolase family protein</fullName>
    </recommendedName>
</protein>
<dbReference type="SUPFAM" id="SSF52266">
    <property type="entry name" value="SGNH hydrolase"/>
    <property type="match status" value="1"/>
</dbReference>
<accession>A0ABW2L8E9</accession>
<dbReference type="Proteomes" id="UP001596472">
    <property type="component" value="Unassembled WGS sequence"/>
</dbReference>
<comment type="caution">
    <text evidence="1">The sequence shown here is derived from an EMBL/GenBank/DDBJ whole genome shotgun (WGS) entry which is preliminary data.</text>
</comment>
<gene>
    <name evidence="1" type="ORF">ACFQY0_15925</name>
</gene>
<name>A0ABW2L8E9_9BACT</name>
<proteinExistence type="predicted"/>
<organism evidence="1 2">
    <name type="scientific">Haloferula chungangensis</name>
    <dbReference type="NCBI Taxonomy" id="1048331"/>
    <lineage>
        <taxon>Bacteria</taxon>
        <taxon>Pseudomonadati</taxon>
        <taxon>Verrucomicrobiota</taxon>
        <taxon>Verrucomicrobiia</taxon>
        <taxon>Verrucomicrobiales</taxon>
        <taxon>Verrucomicrobiaceae</taxon>
        <taxon>Haloferula</taxon>
    </lineage>
</organism>
<reference evidence="2" key="1">
    <citation type="journal article" date="2019" name="Int. J. Syst. Evol. Microbiol.">
        <title>The Global Catalogue of Microorganisms (GCM) 10K type strain sequencing project: providing services to taxonomists for standard genome sequencing and annotation.</title>
        <authorList>
            <consortium name="The Broad Institute Genomics Platform"/>
            <consortium name="The Broad Institute Genome Sequencing Center for Infectious Disease"/>
            <person name="Wu L."/>
            <person name="Ma J."/>
        </authorList>
    </citation>
    <scope>NUCLEOTIDE SEQUENCE [LARGE SCALE GENOMIC DNA]</scope>
    <source>
        <strain evidence="2">CGMCC 4.1467</strain>
    </source>
</reference>
<dbReference type="EMBL" id="JBHTBS010000009">
    <property type="protein sequence ID" value="MFC7338684.1"/>
    <property type="molecule type" value="Genomic_DNA"/>
</dbReference>
<dbReference type="RefSeq" id="WP_379714325.1">
    <property type="nucleotide sequence ID" value="NZ_JBHTBS010000009.1"/>
</dbReference>
<keyword evidence="2" id="KW-1185">Reference proteome</keyword>
<evidence type="ECO:0000313" key="2">
    <source>
        <dbReference type="Proteomes" id="UP001596472"/>
    </source>
</evidence>